<gene>
    <name evidence="2" type="ORF">I1A_000467</name>
</gene>
<feature type="region of interest" description="Disordered" evidence="1">
    <location>
        <begin position="1"/>
        <end position="25"/>
    </location>
</feature>
<proteinExistence type="predicted"/>
<accession>A0A7U9CLR4</accession>
<reference evidence="2 3" key="1">
    <citation type="submission" date="2012-08" db="EMBL/GenBank/DDBJ databases">
        <title>The genome of cave-isolated P. fluorescens strain R124 demonstrates phenotypic adaptation to the mineral environment.</title>
        <authorList>
            <person name="Barton M.D."/>
            <person name="Petronio M."/>
            <person name="Giarrizzo J.G."/>
            <person name="Bowling B.V."/>
            <person name="Barton H.A."/>
        </authorList>
    </citation>
    <scope>NUCLEOTIDE SEQUENCE [LARGE SCALE GENOMIC DNA]</scope>
    <source>
        <strain evidence="2 3">R124</strain>
    </source>
</reference>
<protein>
    <submittedName>
        <fullName evidence="2">Uncharacterized protein</fullName>
    </submittedName>
</protein>
<organism evidence="2 3">
    <name type="scientific">Pseudomonas fluorescens R124</name>
    <dbReference type="NCBI Taxonomy" id="743713"/>
    <lineage>
        <taxon>Bacteria</taxon>
        <taxon>Pseudomonadati</taxon>
        <taxon>Pseudomonadota</taxon>
        <taxon>Gammaproteobacteria</taxon>
        <taxon>Pseudomonadales</taxon>
        <taxon>Pseudomonadaceae</taxon>
        <taxon>Pseudomonas</taxon>
    </lineage>
</organism>
<name>A0A7U9CLR4_PSEFL</name>
<dbReference type="Proteomes" id="UP000006045">
    <property type="component" value="Chromosome"/>
</dbReference>
<evidence type="ECO:0000313" key="3">
    <source>
        <dbReference type="Proteomes" id="UP000006045"/>
    </source>
</evidence>
<dbReference type="EMBL" id="CM001561">
    <property type="protein sequence ID" value="EJZ56161.1"/>
    <property type="molecule type" value="Genomic_DNA"/>
</dbReference>
<dbReference type="AlphaFoldDB" id="A0A7U9CLR4"/>
<evidence type="ECO:0000313" key="2">
    <source>
        <dbReference type="EMBL" id="EJZ56161.1"/>
    </source>
</evidence>
<evidence type="ECO:0000256" key="1">
    <source>
        <dbReference type="SAM" id="MobiDB-lite"/>
    </source>
</evidence>
<sequence length="61" mass="6695">MGSAGDRYPHPSPLPEGEGTDRGVCSSYTDLQYRAELKICKAPNVLPFPLSLWERAGVRGF</sequence>